<dbReference type="InterPro" id="IPR003374">
    <property type="entry name" value="ApbE-like_sf"/>
</dbReference>
<dbReference type="PANTHER" id="PTHR30040">
    <property type="entry name" value="THIAMINE BIOSYNTHESIS LIPOPROTEIN APBE"/>
    <property type="match status" value="1"/>
</dbReference>
<reference evidence="12 13" key="1">
    <citation type="submission" date="2020-04" db="EMBL/GenBank/DDBJ databases">
        <title>Azohydromonas sp. isolated from soil.</title>
        <authorList>
            <person name="Dahal R.H."/>
        </authorList>
    </citation>
    <scope>NUCLEOTIDE SEQUENCE [LARGE SCALE GENOMIC DNA]</scope>
    <source>
        <strain evidence="12 13">G-1-1-14</strain>
    </source>
</reference>
<evidence type="ECO:0000256" key="9">
    <source>
        <dbReference type="ARBA" id="ARBA00048540"/>
    </source>
</evidence>
<evidence type="ECO:0000256" key="11">
    <source>
        <dbReference type="PIRSR" id="PIRSR006268-2"/>
    </source>
</evidence>
<dbReference type="GO" id="GO:0046872">
    <property type="term" value="F:metal ion binding"/>
    <property type="evidence" value="ECO:0007669"/>
    <property type="project" value="UniProtKB-UniRule"/>
</dbReference>
<comment type="similarity">
    <text evidence="10">Belongs to the ApbE family.</text>
</comment>
<evidence type="ECO:0000256" key="5">
    <source>
        <dbReference type="ARBA" id="ARBA00022723"/>
    </source>
</evidence>
<keyword evidence="13" id="KW-1185">Reference proteome</keyword>
<name>A0A848F467_9BURK</name>
<dbReference type="Gene3D" id="3.10.520.10">
    <property type="entry name" value="ApbE-like domains"/>
    <property type="match status" value="1"/>
</dbReference>
<keyword evidence="5 10" id="KW-0479">Metal-binding</keyword>
<feature type="binding site" evidence="11">
    <location>
        <position position="193"/>
    </location>
    <ligand>
        <name>Mg(2+)</name>
        <dbReference type="ChEBI" id="CHEBI:18420"/>
    </ligand>
</feature>
<dbReference type="Proteomes" id="UP000574067">
    <property type="component" value="Unassembled WGS sequence"/>
</dbReference>
<keyword evidence="3 10" id="KW-0285">Flavoprotein</keyword>
<evidence type="ECO:0000256" key="6">
    <source>
        <dbReference type="ARBA" id="ARBA00022827"/>
    </source>
</evidence>
<dbReference type="InterPro" id="IPR006311">
    <property type="entry name" value="TAT_signal"/>
</dbReference>
<evidence type="ECO:0000313" key="13">
    <source>
        <dbReference type="Proteomes" id="UP000574067"/>
    </source>
</evidence>
<comment type="catalytic activity">
    <reaction evidence="9 10">
        <text>L-threonyl-[protein] + FAD = FMN-L-threonyl-[protein] + AMP + H(+)</text>
        <dbReference type="Rhea" id="RHEA:36847"/>
        <dbReference type="Rhea" id="RHEA-COMP:11060"/>
        <dbReference type="Rhea" id="RHEA-COMP:11061"/>
        <dbReference type="ChEBI" id="CHEBI:15378"/>
        <dbReference type="ChEBI" id="CHEBI:30013"/>
        <dbReference type="ChEBI" id="CHEBI:57692"/>
        <dbReference type="ChEBI" id="CHEBI:74257"/>
        <dbReference type="ChEBI" id="CHEBI:456215"/>
        <dbReference type="EC" id="2.7.1.180"/>
    </reaction>
</comment>
<dbReference type="Pfam" id="PF02424">
    <property type="entry name" value="ApbE"/>
    <property type="match status" value="1"/>
</dbReference>
<dbReference type="EC" id="2.7.1.180" evidence="1 10"/>
<evidence type="ECO:0000256" key="10">
    <source>
        <dbReference type="PIRNR" id="PIRNR006268"/>
    </source>
</evidence>
<sequence length="351" mass="37294">MERPSPPPCLAAPAMPGRRQLLRAAAALGGCVAAWPRLARAGLPAVRLREARDLMGTRVDIAAQGEEAASLRPAVEAAFARMAELAAVMSHYEPTSRVSAIGLAAGLQPVPISKELLTVLEMAQSVSRRSAGAFDVTVGTVGQWHFGPDHPQMPAPAHISSRLSSVGYSHLELDARAGRAYLSRRGMRLDLGGIAKLYILQAGMEVLRAHGLNTALINGGGDVVAMGADATPPWRVGVRDPRAPERLLGVVALRRGFVASSGDYERCFVRDGRRYHHVLDPKTGYPTQGPHGVTLVGESLEAVNGIGAAAMVLGRDAPPLIRWAGVEALIAHRDGSLWMTPRMRSQLQPPA</sequence>
<dbReference type="GO" id="GO:0016740">
    <property type="term" value="F:transferase activity"/>
    <property type="evidence" value="ECO:0007669"/>
    <property type="project" value="UniProtKB-UniRule"/>
</dbReference>
<dbReference type="PANTHER" id="PTHR30040:SF2">
    <property type="entry name" value="FAD:PROTEIN FMN TRANSFERASE"/>
    <property type="match status" value="1"/>
</dbReference>
<evidence type="ECO:0000313" key="12">
    <source>
        <dbReference type="EMBL" id="NML14434.1"/>
    </source>
</evidence>
<evidence type="ECO:0000256" key="4">
    <source>
        <dbReference type="ARBA" id="ARBA00022679"/>
    </source>
</evidence>
<keyword evidence="7 10" id="KW-0460">Magnesium</keyword>
<dbReference type="RefSeq" id="WP_169159359.1">
    <property type="nucleotide sequence ID" value="NZ_JABBFW010000003.1"/>
</dbReference>
<organism evidence="12 13">
    <name type="scientific">Azohydromonas caseinilytica</name>
    <dbReference type="NCBI Taxonomy" id="2728836"/>
    <lineage>
        <taxon>Bacteria</taxon>
        <taxon>Pseudomonadati</taxon>
        <taxon>Pseudomonadota</taxon>
        <taxon>Betaproteobacteria</taxon>
        <taxon>Burkholderiales</taxon>
        <taxon>Sphaerotilaceae</taxon>
        <taxon>Azohydromonas</taxon>
    </lineage>
</organism>
<dbReference type="PIRSF" id="PIRSF006268">
    <property type="entry name" value="ApbE"/>
    <property type="match status" value="1"/>
</dbReference>
<dbReference type="InterPro" id="IPR024932">
    <property type="entry name" value="ApbE"/>
</dbReference>
<evidence type="ECO:0000256" key="2">
    <source>
        <dbReference type="ARBA" id="ARBA00016337"/>
    </source>
</evidence>
<keyword evidence="4 10" id="KW-0808">Transferase</keyword>
<dbReference type="EMBL" id="JABBFW010000003">
    <property type="protein sequence ID" value="NML14434.1"/>
    <property type="molecule type" value="Genomic_DNA"/>
</dbReference>
<evidence type="ECO:0000256" key="3">
    <source>
        <dbReference type="ARBA" id="ARBA00022630"/>
    </source>
</evidence>
<accession>A0A848F467</accession>
<dbReference type="SUPFAM" id="SSF143631">
    <property type="entry name" value="ApbE-like"/>
    <property type="match status" value="1"/>
</dbReference>
<evidence type="ECO:0000256" key="8">
    <source>
        <dbReference type="ARBA" id="ARBA00031306"/>
    </source>
</evidence>
<proteinExistence type="inferred from homology"/>
<dbReference type="AlphaFoldDB" id="A0A848F467"/>
<dbReference type="PROSITE" id="PS51318">
    <property type="entry name" value="TAT"/>
    <property type="match status" value="1"/>
</dbReference>
<gene>
    <name evidence="12" type="ORF">HHL10_05515</name>
</gene>
<keyword evidence="6 10" id="KW-0274">FAD</keyword>
<comment type="cofactor">
    <cofactor evidence="11">
        <name>Mg(2+)</name>
        <dbReference type="ChEBI" id="CHEBI:18420"/>
    </cofactor>
    <cofactor evidence="11">
        <name>Mn(2+)</name>
        <dbReference type="ChEBI" id="CHEBI:29035"/>
    </cofactor>
    <text evidence="11">Magnesium. Can also use manganese.</text>
</comment>
<comment type="caution">
    <text evidence="12">The sequence shown here is derived from an EMBL/GenBank/DDBJ whole genome shotgun (WGS) entry which is preliminary data.</text>
</comment>
<evidence type="ECO:0000256" key="7">
    <source>
        <dbReference type="ARBA" id="ARBA00022842"/>
    </source>
</evidence>
<evidence type="ECO:0000256" key="1">
    <source>
        <dbReference type="ARBA" id="ARBA00011955"/>
    </source>
</evidence>
<protein>
    <recommendedName>
        <fullName evidence="2 10">FAD:protein FMN transferase</fullName>
        <ecNumber evidence="1 10">2.7.1.180</ecNumber>
    </recommendedName>
    <alternativeName>
        <fullName evidence="8 10">Flavin transferase</fullName>
    </alternativeName>
</protein>